<evidence type="ECO:0000256" key="1">
    <source>
        <dbReference type="SAM" id="Phobius"/>
    </source>
</evidence>
<protein>
    <submittedName>
        <fullName evidence="2">LPXTG-motif cell wall anchor domain-containing protein</fullName>
    </submittedName>
</protein>
<sequence>GGKSNLPYIIGVILLAVAAAFFLMRSKKNKAEVA</sequence>
<dbReference type="Proteomes" id="UP000183454">
    <property type="component" value="Unassembled WGS sequence"/>
</dbReference>
<gene>
    <name evidence="2" type="ORF">SAMN05421882_10101</name>
</gene>
<keyword evidence="1" id="KW-0812">Transmembrane</keyword>
<reference evidence="2 3" key="1">
    <citation type="submission" date="2016-10" db="EMBL/GenBank/DDBJ databases">
        <authorList>
            <person name="de Groot N.N."/>
        </authorList>
    </citation>
    <scope>NUCLEOTIDE SEQUENCE [LARGE SCALE GENOMIC DNA]</scope>
    <source>
        <strain evidence="2 3">Nm110</strain>
    </source>
</reference>
<dbReference type="EMBL" id="FNNH01000010">
    <property type="protein sequence ID" value="SDW39464.1"/>
    <property type="molecule type" value="Genomic_DNA"/>
</dbReference>
<evidence type="ECO:0000313" key="3">
    <source>
        <dbReference type="Proteomes" id="UP000183454"/>
    </source>
</evidence>
<feature type="transmembrane region" description="Helical" evidence="1">
    <location>
        <begin position="6"/>
        <end position="24"/>
    </location>
</feature>
<dbReference type="NCBIfam" id="TIGR01167">
    <property type="entry name" value="LPXTG_anchor"/>
    <property type="match status" value="1"/>
</dbReference>
<dbReference type="AlphaFoldDB" id="A0A1H2T854"/>
<organism evidence="2 3">
    <name type="scientific">Nitrosomonas communis</name>
    <dbReference type="NCBI Taxonomy" id="44574"/>
    <lineage>
        <taxon>Bacteria</taxon>
        <taxon>Pseudomonadati</taxon>
        <taxon>Pseudomonadota</taxon>
        <taxon>Betaproteobacteria</taxon>
        <taxon>Nitrosomonadales</taxon>
        <taxon>Nitrosomonadaceae</taxon>
        <taxon>Nitrosomonas</taxon>
    </lineage>
</organism>
<keyword evidence="1" id="KW-0472">Membrane</keyword>
<accession>A0A1H2T854</accession>
<proteinExistence type="predicted"/>
<name>A0A1H2T854_9PROT</name>
<keyword evidence="1" id="KW-1133">Transmembrane helix</keyword>
<feature type="non-terminal residue" evidence="2">
    <location>
        <position position="1"/>
    </location>
</feature>
<evidence type="ECO:0000313" key="2">
    <source>
        <dbReference type="EMBL" id="SDW39464.1"/>
    </source>
</evidence>